<dbReference type="PROSITE" id="PS00018">
    <property type="entry name" value="EF_HAND_1"/>
    <property type="match status" value="2"/>
</dbReference>
<feature type="region of interest" description="Disordered" evidence="3">
    <location>
        <begin position="74"/>
        <end position="114"/>
    </location>
</feature>
<organism evidence="5 6">
    <name type="scientific">Porphyridium purpureum</name>
    <name type="common">Red alga</name>
    <name type="synonym">Porphyridium cruentum</name>
    <dbReference type="NCBI Taxonomy" id="35688"/>
    <lineage>
        <taxon>Eukaryota</taxon>
        <taxon>Rhodophyta</taxon>
        <taxon>Bangiophyceae</taxon>
        <taxon>Porphyridiales</taxon>
        <taxon>Porphyridiaceae</taxon>
        <taxon>Porphyridium</taxon>
    </lineage>
</organism>
<dbReference type="InterPro" id="IPR018247">
    <property type="entry name" value="EF_Hand_1_Ca_BS"/>
</dbReference>
<feature type="domain" description="EF-hand" evidence="4">
    <location>
        <begin position="228"/>
        <end position="263"/>
    </location>
</feature>
<dbReference type="CDD" id="cd00051">
    <property type="entry name" value="EFh"/>
    <property type="match status" value="1"/>
</dbReference>
<dbReference type="SUPFAM" id="SSF47473">
    <property type="entry name" value="EF-hand"/>
    <property type="match status" value="1"/>
</dbReference>
<proteinExistence type="predicted"/>
<sequence length="337" mass="36335">MDGQNEDAAQSELERGTLGWSEASGKKRGGVVEKGGNFLERLRFGAVGYSSHASRARDAVLNNDSAAVAALEADAAEGTSADGGGGGGGGREARDQKKMGRLRSPTAGVELDENVGSPNAALKEVVVVGTETDSKGDVGPSHLPSIALSQEQLGFEDTGHLLPPSRHASQAVTGKSESARSSRNRPVKLTEKQREEIGEAFRLFDRDGGGSISVKELQFAMRSLGLDPSKAQLRRIIGQADLDGDGVVDFEEFLTLMTLQMEQKLARERMRQVFEMIDTGSEGFLDATKLVRAAERVNMSLTEEEAQEMIRVIEQSSKDDTMDLTNFLLLTHSLQLW</sequence>
<protein>
    <submittedName>
        <fullName evidence="5">Caltractin</fullName>
    </submittedName>
</protein>
<accession>A0A5J4YQF8</accession>
<feature type="region of interest" description="Disordered" evidence="3">
    <location>
        <begin position="1"/>
        <end position="32"/>
    </location>
</feature>
<feature type="domain" description="EF-hand" evidence="4">
    <location>
        <begin position="192"/>
        <end position="227"/>
    </location>
</feature>
<dbReference type="InterPro" id="IPR011992">
    <property type="entry name" value="EF-hand-dom_pair"/>
</dbReference>
<evidence type="ECO:0000259" key="4">
    <source>
        <dbReference type="PROSITE" id="PS50222"/>
    </source>
</evidence>
<dbReference type="InterPro" id="IPR002048">
    <property type="entry name" value="EF_hand_dom"/>
</dbReference>
<gene>
    <name evidence="5" type="ORF">FVE85_9285</name>
</gene>
<evidence type="ECO:0000256" key="3">
    <source>
        <dbReference type="SAM" id="MobiDB-lite"/>
    </source>
</evidence>
<dbReference type="AlphaFoldDB" id="A0A5J4YQF8"/>
<evidence type="ECO:0000313" key="6">
    <source>
        <dbReference type="Proteomes" id="UP000324585"/>
    </source>
</evidence>
<dbReference type="EMBL" id="VRMN01000008">
    <property type="protein sequence ID" value="KAA8493013.1"/>
    <property type="molecule type" value="Genomic_DNA"/>
</dbReference>
<keyword evidence="1" id="KW-0677">Repeat</keyword>
<dbReference type="GO" id="GO:0016460">
    <property type="term" value="C:myosin II complex"/>
    <property type="evidence" value="ECO:0007669"/>
    <property type="project" value="TreeGrafter"/>
</dbReference>
<dbReference type="OrthoDB" id="343296at2759"/>
<feature type="compositionally biased region" description="Gly residues" evidence="3">
    <location>
        <begin position="81"/>
        <end position="90"/>
    </location>
</feature>
<keyword evidence="2" id="KW-0106">Calcium</keyword>
<dbReference type="OMA" id="DSHMSTR"/>
<dbReference type="InterPro" id="IPR050230">
    <property type="entry name" value="CALM/Myosin/TropC-like"/>
</dbReference>
<feature type="compositionally biased region" description="Polar residues" evidence="3">
    <location>
        <begin position="167"/>
        <end position="181"/>
    </location>
</feature>
<dbReference type="Proteomes" id="UP000324585">
    <property type="component" value="Unassembled WGS sequence"/>
</dbReference>
<dbReference type="SMART" id="SM00054">
    <property type="entry name" value="EFh"/>
    <property type="match status" value="3"/>
</dbReference>
<dbReference type="Pfam" id="PF13499">
    <property type="entry name" value="EF-hand_7"/>
    <property type="match status" value="1"/>
</dbReference>
<evidence type="ECO:0000313" key="5">
    <source>
        <dbReference type="EMBL" id="KAA8493013.1"/>
    </source>
</evidence>
<feature type="region of interest" description="Disordered" evidence="3">
    <location>
        <begin position="157"/>
        <end position="190"/>
    </location>
</feature>
<dbReference type="GO" id="GO:0005509">
    <property type="term" value="F:calcium ion binding"/>
    <property type="evidence" value="ECO:0007669"/>
    <property type="project" value="InterPro"/>
</dbReference>
<comment type="caution">
    <text evidence="5">The sequence shown here is derived from an EMBL/GenBank/DDBJ whole genome shotgun (WGS) entry which is preliminary data.</text>
</comment>
<dbReference type="PROSITE" id="PS50222">
    <property type="entry name" value="EF_HAND_2"/>
    <property type="match status" value="2"/>
</dbReference>
<keyword evidence="6" id="KW-1185">Reference proteome</keyword>
<evidence type="ECO:0000256" key="2">
    <source>
        <dbReference type="ARBA" id="ARBA00022837"/>
    </source>
</evidence>
<evidence type="ECO:0000256" key="1">
    <source>
        <dbReference type="ARBA" id="ARBA00022737"/>
    </source>
</evidence>
<dbReference type="Gene3D" id="1.10.238.10">
    <property type="entry name" value="EF-hand"/>
    <property type="match status" value="2"/>
</dbReference>
<dbReference type="FunFam" id="1.10.238.10:FF:000178">
    <property type="entry name" value="Calmodulin-2 A"/>
    <property type="match status" value="1"/>
</dbReference>
<reference evidence="6" key="1">
    <citation type="journal article" date="2019" name="Nat. Commun.">
        <title>Expansion of phycobilisome linker gene families in mesophilic red algae.</title>
        <authorList>
            <person name="Lee J."/>
            <person name="Kim D."/>
            <person name="Bhattacharya D."/>
            <person name="Yoon H.S."/>
        </authorList>
    </citation>
    <scope>NUCLEOTIDE SEQUENCE [LARGE SCALE GENOMIC DNA]</scope>
    <source>
        <strain evidence="6">CCMP 1328</strain>
    </source>
</reference>
<dbReference type="PANTHER" id="PTHR23048">
    <property type="entry name" value="MYOSIN LIGHT CHAIN 1, 3"/>
    <property type="match status" value="1"/>
</dbReference>
<dbReference type="PANTHER" id="PTHR23048:SF0">
    <property type="entry name" value="CALMODULIN LIKE 3"/>
    <property type="match status" value="1"/>
</dbReference>
<name>A0A5J4YQF8_PORPP</name>